<gene>
    <name evidence="9" type="ORF">S01H1_41331</name>
</gene>
<dbReference type="GO" id="GO:0005886">
    <property type="term" value="C:plasma membrane"/>
    <property type="evidence" value="ECO:0007669"/>
    <property type="project" value="TreeGrafter"/>
</dbReference>
<keyword evidence="3 7" id="KW-0812">Transmembrane</keyword>
<dbReference type="InterPro" id="IPR003557">
    <property type="entry name" value="Cyt_c_biogenesis_CcmC"/>
</dbReference>
<feature type="non-terminal residue" evidence="9">
    <location>
        <position position="121"/>
    </location>
</feature>
<name>X0VJN7_9ZZZZ</name>
<feature type="transmembrane region" description="Helical" evidence="7">
    <location>
        <begin position="49"/>
        <end position="73"/>
    </location>
</feature>
<evidence type="ECO:0000259" key="8">
    <source>
        <dbReference type="Pfam" id="PF01578"/>
    </source>
</evidence>
<dbReference type="AlphaFoldDB" id="X0VJN7"/>
<organism evidence="9">
    <name type="scientific">marine sediment metagenome</name>
    <dbReference type="NCBI Taxonomy" id="412755"/>
    <lineage>
        <taxon>unclassified sequences</taxon>
        <taxon>metagenomes</taxon>
        <taxon>ecological metagenomes</taxon>
    </lineage>
</organism>
<evidence type="ECO:0000256" key="1">
    <source>
        <dbReference type="ARBA" id="ARBA00004141"/>
    </source>
</evidence>
<dbReference type="Pfam" id="PF01578">
    <property type="entry name" value="Cytochrom_C_asm"/>
    <property type="match status" value="1"/>
</dbReference>
<sequence length="121" mass="13069">MGNAGRRTTPRQTAFDVLAGCAVAAAILGTSVCAPTEQTMGDAQRIVYVHVSVAWFSLASFTLMAGAGLVYLVRRSLAWDHWAQAAAEVGWLSSSLTLATGSLWAHEAWGTWWTWDPRLTT</sequence>
<comment type="similarity">
    <text evidence="2">Belongs to the CcmC/CycZ/HelC family.</text>
</comment>
<evidence type="ECO:0000256" key="4">
    <source>
        <dbReference type="ARBA" id="ARBA00022748"/>
    </source>
</evidence>
<protein>
    <recommendedName>
        <fullName evidence="8">Cytochrome c assembly protein domain-containing protein</fullName>
    </recommendedName>
</protein>
<dbReference type="GO" id="GO:0020037">
    <property type="term" value="F:heme binding"/>
    <property type="evidence" value="ECO:0007669"/>
    <property type="project" value="InterPro"/>
</dbReference>
<evidence type="ECO:0000313" key="9">
    <source>
        <dbReference type="EMBL" id="GAG12723.1"/>
    </source>
</evidence>
<evidence type="ECO:0000256" key="5">
    <source>
        <dbReference type="ARBA" id="ARBA00022989"/>
    </source>
</evidence>
<dbReference type="EMBL" id="BARS01026212">
    <property type="protein sequence ID" value="GAG12723.1"/>
    <property type="molecule type" value="Genomic_DNA"/>
</dbReference>
<reference evidence="9" key="1">
    <citation type="journal article" date="2014" name="Front. Microbiol.">
        <title>High frequency of phylogenetically diverse reductive dehalogenase-homologous genes in deep subseafloor sedimentary metagenomes.</title>
        <authorList>
            <person name="Kawai M."/>
            <person name="Futagami T."/>
            <person name="Toyoda A."/>
            <person name="Takaki Y."/>
            <person name="Nishi S."/>
            <person name="Hori S."/>
            <person name="Arai W."/>
            <person name="Tsubouchi T."/>
            <person name="Morono Y."/>
            <person name="Uchiyama I."/>
            <person name="Ito T."/>
            <person name="Fujiyama A."/>
            <person name="Inagaki F."/>
            <person name="Takami H."/>
        </authorList>
    </citation>
    <scope>NUCLEOTIDE SEQUENCE</scope>
    <source>
        <strain evidence="9">Expedition CK06-06</strain>
    </source>
</reference>
<comment type="caution">
    <text evidence="9">The sequence shown here is derived from an EMBL/GenBank/DDBJ whole genome shotgun (WGS) entry which is preliminary data.</text>
</comment>
<dbReference type="GO" id="GO:0015232">
    <property type="term" value="F:heme transmembrane transporter activity"/>
    <property type="evidence" value="ECO:0007669"/>
    <property type="project" value="InterPro"/>
</dbReference>
<evidence type="ECO:0000256" key="3">
    <source>
        <dbReference type="ARBA" id="ARBA00022692"/>
    </source>
</evidence>
<keyword evidence="4" id="KW-0201">Cytochrome c-type biogenesis</keyword>
<dbReference type="PANTHER" id="PTHR30071:SF1">
    <property type="entry name" value="CYTOCHROME B_B6 PROTEIN-RELATED"/>
    <property type="match status" value="1"/>
</dbReference>
<evidence type="ECO:0000256" key="7">
    <source>
        <dbReference type="SAM" id="Phobius"/>
    </source>
</evidence>
<keyword evidence="6 7" id="KW-0472">Membrane</keyword>
<dbReference type="GO" id="GO:0017004">
    <property type="term" value="P:cytochrome complex assembly"/>
    <property type="evidence" value="ECO:0007669"/>
    <property type="project" value="UniProtKB-KW"/>
</dbReference>
<proteinExistence type="inferred from homology"/>
<evidence type="ECO:0000256" key="6">
    <source>
        <dbReference type="ARBA" id="ARBA00023136"/>
    </source>
</evidence>
<evidence type="ECO:0000256" key="2">
    <source>
        <dbReference type="ARBA" id="ARBA00005840"/>
    </source>
</evidence>
<dbReference type="PRINTS" id="PR01386">
    <property type="entry name" value="CCMCBIOGNSIS"/>
</dbReference>
<dbReference type="PANTHER" id="PTHR30071">
    <property type="entry name" value="HEME EXPORTER PROTEIN C"/>
    <property type="match status" value="1"/>
</dbReference>
<dbReference type="InterPro" id="IPR045062">
    <property type="entry name" value="Cyt_c_biogenesis_CcsA/CcmC"/>
</dbReference>
<comment type="subcellular location">
    <subcellularLocation>
        <location evidence="1">Membrane</location>
        <topology evidence="1">Multi-pass membrane protein</topology>
    </subcellularLocation>
</comment>
<keyword evidence="5 7" id="KW-1133">Transmembrane helix</keyword>
<accession>X0VJN7</accession>
<dbReference type="InterPro" id="IPR002541">
    <property type="entry name" value="Cyt_c_assembly"/>
</dbReference>
<feature type="domain" description="Cytochrome c assembly protein" evidence="8">
    <location>
        <begin position="22"/>
        <end position="120"/>
    </location>
</feature>